<evidence type="ECO:0000313" key="2">
    <source>
        <dbReference type="EMBL" id="MFD2969930.1"/>
    </source>
</evidence>
<gene>
    <name evidence="2" type="ORF">ACFS7Y_21250</name>
</gene>
<organism evidence="2 3">
    <name type="scientific">Sphingobacterium bambusae</name>
    <dbReference type="NCBI Taxonomy" id="662858"/>
    <lineage>
        <taxon>Bacteria</taxon>
        <taxon>Pseudomonadati</taxon>
        <taxon>Bacteroidota</taxon>
        <taxon>Sphingobacteriia</taxon>
        <taxon>Sphingobacteriales</taxon>
        <taxon>Sphingobacteriaceae</taxon>
        <taxon>Sphingobacterium</taxon>
    </lineage>
</organism>
<dbReference type="PROSITE" id="PS51257">
    <property type="entry name" value="PROKAR_LIPOPROTEIN"/>
    <property type="match status" value="1"/>
</dbReference>
<feature type="chain" id="PRO_5045812457" description="Lipoprotein" evidence="1">
    <location>
        <begin position="20"/>
        <end position="148"/>
    </location>
</feature>
<reference evidence="3" key="1">
    <citation type="journal article" date="2019" name="Int. J. Syst. Evol. Microbiol.">
        <title>The Global Catalogue of Microorganisms (GCM) 10K type strain sequencing project: providing services to taxonomists for standard genome sequencing and annotation.</title>
        <authorList>
            <consortium name="The Broad Institute Genomics Platform"/>
            <consortium name="The Broad Institute Genome Sequencing Center for Infectious Disease"/>
            <person name="Wu L."/>
            <person name="Ma J."/>
        </authorList>
    </citation>
    <scope>NUCLEOTIDE SEQUENCE [LARGE SCALE GENOMIC DNA]</scope>
    <source>
        <strain evidence="3">KCTC 22814</strain>
    </source>
</reference>
<keyword evidence="3" id="KW-1185">Reference proteome</keyword>
<keyword evidence="1" id="KW-0732">Signal</keyword>
<feature type="signal peptide" evidence="1">
    <location>
        <begin position="1"/>
        <end position="19"/>
    </location>
</feature>
<protein>
    <recommendedName>
        <fullName evidence="4">Lipoprotein</fullName>
    </recommendedName>
</protein>
<accession>A0ABW6BK91</accession>
<evidence type="ECO:0008006" key="4">
    <source>
        <dbReference type="Google" id="ProtNLM"/>
    </source>
</evidence>
<sequence length="148" mass="16275">MKQLLFISLIALFSTLSCAKSDSMEEDVYSYEVSCEHCDISYLDDTRFTMSVKGHRGSWKKEFKNAFFLELEITVRSLNATSSNMTVHILKNGKQVASQSGNQVATAYHVVHDSGSTKPSSTVCGAPTQKGGACQRKVSGGGRCWQHK</sequence>
<proteinExistence type="predicted"/>
<comment type="caution">
    <text evidence="2">The sequence shown here is derived from an EMBL/GenBank/DDBJ whole genome shotgun (WGS) entry which is preliminary data.</text>
</comment>
<name>A0ABW6BK91_9SPHI</name>
<evidence type="ECO:0000313" key="3">
    <source>
        <dbReference type="Proteomes" id="UP001597525"/>
    </source>
</evidence>
<evidence type="ECO:0000256" key="1">
    <source>
        <dbReference type="SAM" id="SignalP"/>
    </source>
</evidence>
<dbReference type="Proteomes" id="UP001597525">
    <property type="component" value="Unassembled WGS sequence"/>
</dbReference>
<dbReference type="RefSeq" id="WP_320183416.1">
    <property type="nucleotide sequence ID" value="NZ_CP138332.1"/>
</dbReference>
<dbReference type="EMBL" id="JBHUPB010000015">
    <property type="protein sequence ID" value="MFD2969930.1"/>
    <property type="molecule type" value="Genomic_DNA"/>
</dbReference>